<name>A0A0C9VNG4_SPHS4</name>
<evidence type="ECO:0000313" key="1">
    <source>
        <dbReference type="EMBL" id="KIJ43537.1"/>
    </source>
</evidence>
<dbReference type="EMBL" id="KN837122">
    <property type="protein sequence ID" value="KIJ43537.1"/>
    <property type="molecule type" value="Genomic_DNA"/>
</dbReference>
<gene>
    <name evidence="1" type="ORF">M422DRAFT_253113</name>
</gene>
<accession>A0A0C9VNG4</accession>
<keyword evidence="2" id="KW-1185">Reference proteome</keyword>
<dbReference type="Proteomes" id="UP000054279">
    <property type="component" value="Unassembled WGS sequence"/>
</dbReference>
<reference evidence="1 2" key="1">
    <citation type="submission" date="2014-06" db="EMBL/GenBank/DDBJ databases">
        <title>Evolutionary Origins and Diversification of the Mycorrhizal Mutualists.</title>
        <authorList>
            <consortium name="DOE Joint Genome Institute"/>
            <consortium name="Mycorrhizal Genomics Consortium"/>
            <person name="Kohler A."/>
            <person name="Kuo A."/>
            <person name="Nagy L.G."/>
            <person name="Floudas D."/>
            <person name="Copeland A."/>
            <person name="Barry K.W."/>
            <person name="Cichocki N."/>
            <person name="Veneault-Fourrey C."/>
            <person name="LaButti K."/>
            <person name="Lindquist E.A."/>
            <person name="Lipzen A."/>
            <person name="Lundell T."/>
            <person name="Morin E."/>
            <person name="Murat C."/>
            <person name="Riley R."/>
            <person name="Ohm R."/>
            <person name="Sun H."/>
            <person name="Tunlid A."/>
            <person name="Henrissat B."/>
            <person name="Grigoriev I.V."/>
            <person name="Hibbett D.S."/>
            <person name="Martin F."/>
        </authorList>
    </citation>
    <scope>NUCLEOTIDE SEQUENCE [LARGE SCALE GENOMIC DNA]</scope>
    <source>
        <strain evidence="1 2">SS14</strain>
    </source>
</reference>
<evidence type="ECO:0000313" key="2">
    <source>
        <dbReference type="Proteomes" id="UP000054279"/>
    </source>
</evidence>
<proteinExistence type="predicted"/>
<dbReference type="AlphaFoldDB" id="A0A0C9VNG4"/>
<dbReference type="HOGENOM" id="CLU_1670516_0_0_1"/>
<sequence length="158" mass="18002">MSIFRERIPAAVYTLTTRLRARDVASFGHSEDIGRQANDDRIMNYCYNSSWARLLQPIWITCCRRTAIAIAVRTLLALVEYYLSVSGYFVLWSSLATSFDMDASSSTVRSSSQRAWKVHQREKNPEDQCQDPANISANKSLIAPSYDLDKHMTYYAGD</sequence>
<protein>
    <submittedName>
        <fullName evidence="1">Uncharacterized protein</fullName>
    </submittedName>
</protein>
<organism evidence="1 2">
    <name type="scientific">Sphaerobolus stellatus (strain SS14)</name>
    <dbReference type="NCBI Taxonomy" id="990650"/>
    <lineage>
        <taxon>Eukaryota</taxon>
        <taxon>Fungi</taxon>
        <taxon>Dikarya</taxon>
        <taxon>Basidiomycota</taxon>
        <taxon>Agaricomycotina</taxon>
        <taxon>Agaricomycetes</taxon>
        <taxon>Phallomycetidae</taxon>
        <taxon>Geastrales</taxon>
        <taxon>Sphaerobolaceae</taxon>
        <taxon>Sphaerobolus</taxon>
    </lineage>
</organism>